<keyword evidence="1" id="KW-0614">Plasmid</keyword>
<protein>
    <submittedName>
        <fullName evidence="1">Uncharacterized protein</fullName>
    </submittedName>
</protein>
<sequence length="70" mass="7966">MFEIGSKVKDKYGVEMVVVGYTSDYAGILMIETDEVHTAEWHTEIDDLLDVKVGDVLRHAYYLADLETVK</sequence>
<dbReference type="EMBL" id="LN890657">
    <property type="protein sequence ID" value="CUS06413.1"/>
    <property type="molecule type" value="Genomic_DNA"/>
</dbReference>
<dbReference type="AlphaFoldDB" id="A0A170PK61"/>
<organism evidence="1 2">
    <name type="scientific">Candidatus Promineifilum breve</name>
    <dbReference type="NCBI Taxonomy" id="1806508"/>
    <lineage>
        <taxon>Bacteria</taxon>
        <taxon>Bacillati</taxon>
        <taxon>Chloroflexota</taxon>
        <taxon>Ardenticatenia</taxon>
        <taxon>Candidatus Promineifilales</taxon>
        <taxon>Candidatus Promineifilaceae</taxon>
        <taxon>Candidatus Promineifilum</taxon>
    </lineage>
</organism>
<keyword evidence="2" id="KW-1185">Reference proteome</keyword>
<accession>A0A170PK61</accession>
<dbReference type="Proteomes" id="UP000215027">
    <property type="component" value="Plasmid III"/>
</dbReference>
<proteinExistence type="predicted"/>
<evidence type="ECO:0000313" key="1">
    <source>
        <dbReference type="EMBL" id="CUS06413.1"/>
    </source>
</evidence>
<reference evidence="1" key="1">
    <citation type="submission" date="2016-01" db="EMBL/GenBank/DDBJ databases">
        <authorList>
            <person name="Mcilroy J.S."/>
            <person name="Karst M S."/>
            <person name="Albertsen M."/>
        </authorList>
    </citation>
    <scope>NUCLEOTIDE SEQUENCE</scope>
    <source>
        <strain evidence="1">Cfx-K</strain>
        <plasmid evidence="1">III</plasmid>
    </source>
</reference>
<gene>
    <name evidence="1" type="ORF">CFX0092_P0013</name>
</gene>
<dbReference type="RefSeq" id="WP_095045710.1">
    <property type="nucleotide sequence ID" value="NZ_LN890657.1"/>
</dbReference>
<name>A0A170PK61_9CHLR</name>
<geneLocation type="plasmid" evidence="1 2">
    <name>III</name>
</geneLocation>
<evidence type="ECO:0000313" key="2">
    <source>
        <dbReference type="Proteomes" id="UP000215027"/>
    </source>
</evidence>
<dbReference type="KEGG" id="pbf:CFX0092_P0013"/>